<dbReference type="SUPFAM" id="SSF48013">
    <property type="entry name" value="NusB-like"/>
    <property type="match status" value="1"/>
</dbReference>
<gene>
    <name evidence="6 8" type="primary">nusB</name>
    <name evidence="8" type="ORF">PP769_14480</name>
</gene>
<proteinExistence type="inferred from homology"/>
<comment type="function">
    <text evidence="6">Involved in transcription antitermination. Required for transcription of ribosomal RNA (rRNA) genes. Binds specifically to the boxA antiterminator sequence of the ribosomal RNA (rrn) operons.</text>
</comment>
<accession>A0AA96G854</accession>
<reference evidence="8 9" key="1">
    <citation type="submission" date="2023-01" db="EMBL/GenBank/DDBJ databases">
        <title>Cultivation and genomic characterization of new, ubiquitous marine nitrite-oxidizing bacteria from the Nitrospirales.</title>
        <authorList>
            <person name="Mueller A.J."/>
            <person name="Daebeler A."/>
            <person name="Herbold C.W."/>
            <person name="Kirkegaard R.H."/>
            <person name="Daims H."/>
        </authorList>
    </citation>
    <scope>NUCLEOTIDE SEQUENCE [LARGE SCALE GENOMIC DNA]</scope>
    <source>
        <strain evidence="8 9">VA</strain>
    </source>
</reference>
<evidence type="ECO:0000313" key="9">
    <source>
        <dbReference type="Proteomes" id="UP001302719"/>
    </source>
</evidence>
<evidence type="ECO:0000256" key="1">
    <source>
        <dbReference type="ARBA" id="ARBA00005952"/>
    </source>
</evidence>
<dbReference type="EMBL" id="CP116967">
    <property type="protein sequence ID" value="WNM57174.1"/>
    <property type="molecule type" value="Genomic_DNA"/>
</dbReference>
<dbReference type="GO" id="GO:0003723">
    <property type="term" value="F:RNA binding"/>
    <property type="evidence" value="ECO:0007669"/>
    <property type="project" value="UniProtKB-UniRule"/>
</dbReference>
<dbReference type="Gene3D" id="1.10.940.10">
    <property type="entry name" value="NusB-like"/>
    <property type="match status" value="1"/>
</dbReference>
<keyword evidence="3 6" id="KW-0694">RNA-binding</keyword>
<dbReference type="AlphaFoldDB" id="A0AA96G854"/>
<dbReference type="GO" id="GO:0005829">
    <property type="term" value="C:cytosol"/>
    <property type="evidence" value="ECO:0007669"/>
    <property type="project" value="TreeGrafter"/>
</dbReference>
<evidence type="ECO:0000256" key="4">
    <source>
        <dbReference type="ARBA" id="ARBA00023015"/>
    </source>
</evidence>
<dbReference type="HAMAP" id="MF_00073">
    <property type="entry name" value="NusB"/>
    <property type="match status" value="1"/>
</dbReference>
<feature type="domain" description="NusB/RsmB/TIM44" evidence="7">
    <location>
        <begin position="24"/>
        <end position="147"/>
    </location>
</feature>
<name>A0AA96G854_9BACT</name>
<comment type="similarity">
    <text evidence="1 6">Belongs to the NusB family.</text>
</comment>
<dbReference type="GO" id="GO:0031564">
    <property type="term" value="P:transcription antitermination"/>
    <property type="evidence" value="ECO:0007669"/>
    <property type="project" value="UniProtKB-KW"/>
</dbReference>
<evidence type="ECO:0000313" key="8">
    <source>
        <dbReference type="EMBL" id="WNM57174.1"/>
    </source>
</evidence>
<evidence type="ECO:0000259" key="7">
    <source>
        <dbReference type="Pfam" id="PF01029"/>
    </source>
</evidence>
<dbReference type="GO" id="GO:0006353">
    <property type="term" value="P:DNA-templated transcription termination"/>
    <property type="evidence" value="ECO:0007669"/>
    <property type="project" value="UniProtKB-UniRule"/>
</dbReference>
<dbReference type="CDD" id="cd00619">
    <property type="entry name" value="Terminator_NusB"/>
    <property type="match status" value="1"/>
</dbReference>
<dbReference type="Pfam" id="PF01029">
    <property type="entry name" value="NusB"/>
    <property type="match status" value="1"/>
</dbReference>
<keyword evidence="2 6" id="KW-0889">Transcription antitermination</keyword>
<evidence type="ECO:0000256" key="5">
    <source>
        <dbReference type="ARBA" id="ARBA00023163"/>
    </source>
</evidence>
<sequence>MTMTVPSDTPQANQAHGRPSRRLARQLALQMLFQHEFQDQNPTWQEKFWASQSASPEVQTFTSNLFLGVITNQSEIDRIIRDFAIGWSLQRMPVVDRNILRFSIYELLWEPDIPAMVTINEAVELAKLFADDEARRFVNGLLDHVLRAEPRLAIKRSQIQQKNPAPKFSDPSPTA</sequence>
<keyword evidence="9" id="KW-1185">Reference proteome</keyword>
<evidence type="ECO:0000256" key="2">
    <source>
        <dbReference type="ARBA" id="ARBA00022814"/>
    </source>
</evidence>
<dbReference type="InterPro" id="IPR035926">
    <property type="entry name" value="NusB-like_sf"/>
</dbReference>
<dbReference type="Proteomes" id="UP001302719">
    <property type="component" value="Chromosome"/>
</dbReference>
<evidence type="ECO:0000256" key="3">
    <source>
        <dbReference type="ARBA" id="ARBA00022884"/>
    </source>
</evidence>
<keyword evidence="4 6" id="KW-0805">Transcription regulation</keyword>
<dbReference type="PANTHER" id="PTHR11078">
    <property type="entry name" value="N UTILIZATION SUBSTANCE PROTEIN B-RELATED"/>
    <property type="match status" value="1"/>
</dbReference>
<dbReference type="InterPro" id="IPR011605">
    <property type="entry name" value="NusB_fam"/>
</dbReference>
<dbReference type="InterPro" id="IPR006027">
    <property type="entry name" value="NusB_RsmB_TIM44"/>
</dbReference>
<dbReference type="KEGG" id="nall:PP769_14480"/>
<dbReference type="NCBIfam" id="TIGR01951">
    <property type="entry name" value="nusB"/>
    <property type="match status" value="1"/>
</dbReference>
<dbReference type="PANTHER" id="PTHR11078:SF3">
    <property type="entry name" value="ANTITERMINATION NUSB DOMAIN-CONTAINING PROTEIN"/>
    <property type="match status" value="1"/>
</dbReference>
<evidence type="ECO:0000256" key="6">
    <source>
        <dbReference type="HAMAP-Rule" id="MF_00073"/>
    </source>
</evidence>
<dbReference type="RefSeq" id="WP_312641356.1">
    <property type="nucleotide sequence ID" value="NZ_CP116967.1"/>
</dbReference>
<keyword evidence="5 6" id="KW-0804">Transcription</keyword>
<organism evidence="8 9">
    <name type="scientific">Candidatus Nitrospira allomarina</name>
    <dbReference type="NCBI Taxonomy" id="3020900"/>
    <lineage>
        <taxon>Bacteria</taxon>
        <taxon>Pseudomonadati</taxon>
        <taxon>Nitrospirota</taxon>
        <taxon>Nitrospiria</taxon>
        <taxon>Nitrospirales</taxon>
        <taxon>Nitrospiraceae</taxon>
        <taxon>Nitrospira</taxon>
    </lineage>
</organism>
<protein>
    <recommendedName>
        <fullName evidence="6">Transcription antitermination protein NusB</fullName>
    </recommendedName>
    <alternativeName>
        <fullName evidence="6">Antitermination factor NusB</fullName>
    </alternativeName>
</protein>